<evidence type="ECO:0000313" key="2">
    <source>
        <dbReference type="EMBL" id="MEU8136119.1"/>
    </source>
</evidence>
<reference evidence="2 3" key="1">
    <citation type="submission" date="2024-06" db="EMBL/GenBank/DDBJ databases">
        <title>The Natural Products Discovery Center: Release of the First 8490 Sequenced Strains for Exploring Actinobacteria Biosynthetic Diversity.</title>
        <authorList>
            <person name="Kalkreuter E."/>
            <person name="Kautsar S.A."/>
            <person name="Yang D."/>
            <person name="Bader C.D."/>
            <person name="Teijaro C.N."/>
            <person name="Fluegel L."/>
            <person name="Davis C.M."/>
            <person name="Simpson J.R."/>
            <person name="Lauterbach L."/>
            <person name="Steele A.D."/>
            <person name="Gui C."/>
            <person name="Meng S."/>
            <person name="Li G."/>
            <person name="Viehrig K."/>
            <person name="Ye F."/>
            <person name="Su P."/>
            <person name="Kiefer A.F."/>
            <person name="Nichols A."/>
            <person name="Cepeda A.J."/>
            <person name="Yan W."/>
            <person name="Fan B."/>
            <person name="Jiang Y."/>
            <person name="Adhikari A."/>
            <person name="Zheng C.-J."/>
            <person name="Schuster L."/>
            <person name="Cowan T.M."/>
            <person name="Smanski M.J."/>
            <person name="Chevrette M.G."/>
            <person name="De Carvalho L.P.S."/>
            <person name="Shen B."/>
        </authorList>
    </citation>
    <scope>NUCLEOTIDE SEQUENCE [LARGE SCALE GENOMIC DNA]</scope>
    <source>
        <strain evidence="2 3">NPDC048946</strain>
    </source>
</reference>
<sequence length="184" mass="20004">MPRIAPLSPPYEPGVGDALTAWMGGVDKEPLLLFRTLLRNEELASRMRVLGAGLLAHGKLPAADRELVVARVCARSACRYEWSVHAAIFGEAVGFTADLLAATVTAPPDDPRWSPRQAALLGAADELHRTAALSDPAWQALAAHFDEDQILEFLVLCGWYRTVAYLANGLRLESEPWSTPYPGT</sequence>
<dbReference type="Gene3D" id="1.20.1290.10">
    <property type="entry name" value="AhpD-like"/>
    <property type="match status" value="1"/>
</dbReference>
<dbReference type="Pfam" id="PF02627">
    <property type="entry name" value="CMD"/>
    <property type="match status" value="1"/>
</dbReference>
<proteinExistence type="predicted"/>
<gene>
    <name evidence="2" type="ORF">AB0C36_21720</name>
</gene>
<dbReference type="EMBL" id="JBEZFP010000056">
    <property type="protein sequence ID" value="MEU8136119.1"/>
    <property type="molecule type" value="Genomic_DNA"/>
</dbReference>
<protein>
    <submittedName>
        <fullName evidence="2">Carboxymuconolactone decarboxylase family protein</fullName>
    </submittedName>
</protein>
<dbReference type="InterPro" id="IPR029032">
    <property type="entry name" value="AhpD-like"/>
</dbReference>
<evidence type="ECO:0000313" key="3">
    <source>
        <dbReference type="Proteomes" id="UP001551482"/>
    </source>
</evidence>
<organism evidence="2 3">
    <name type="scientific">Streptodolium elevatio</name>
    <dbReference type="NCBI Taxonomy" id="3157996"/>
    <lineage>
        <taxon>Bacteria</taxon>
        <taxon>Bacillati</taxon>
        <taxon>Actinomycetota</taxon>
        <taxon>Actinomycetes</taxon>
        <taxon>Kitasatosporales</taxon>
        <taxon>Streptomycetaceae</taxon>
        <taxon>Streptodolium</taxon>
    </lineage>
</organism>
<dbReference type="Proteomes" id="UP001551482">
    <property type="component" value="Unassembled WGS sequence"/>
</dbReference>
<dbReference type="PANTHER" id="PTHR34846">
    <property type="entry name" value="4-CARBOXYMUCONOLACTONE DECARBOXYLASE FAMILY PROTEIN (AFU_ORTHOLOGUE AFUA_6G11590)"/>
    <property type="match status" value="1"/>
</dbReference>
<comment type="caution">
    <text evidence="2">The sequence shown here is derived from an EMBL/GenBank/DDBJ whole genome shotgun (WGS) entry which is preliminary data.</text>
</comment>
<name>A0ABV3DLR6_9ACTN</name>
<keyword evidence="3" id="KW-1185">Reference proteome</keyword>
<accession>A0ABV3DLR6</accession>
<feature type="domain" description="Carboxymuconolactone decarboxylase-like" evidence="1">
    <location>
        <begin position="42"/>
        <end position="125"/>
    </location>
</feature>
<dbReference type="SUPFAM" id="SSF69118">
    <property type="entry name" value="AhpD-like"/>
    <property type="match status" value="1"/>
</dbReference>
<dbReference type="RefSeq" id="WP_358356389.1">
    <property type="nucleotide sequence ID" value="NZ_JBEZFP010000056.1"/>
</dbReference>
<evidence type="ECO:0000259" key="1">
    <source>
        <dbReference type="Pfam" id="PF02627"/>
    </source>
</evidence>
<dbReference type="InterPro" id="IPR003779">
    <property type="entry name" value="CMD-like"/>
</dbReference>
<dbReference type="PANTHER" id="PTHR34846:SF5">
    <property type="entry name" value="CARBOXYMUCONOLACTONE DECARBOXYLASE-LIKE DOMAIN-CONTAINING PROTEIN"/>
    <property type="match status" value="1"/>
</dbReference>